<gene>
    <name evidence="1" type="ORF">DES47_102432</name>
</gene>
<keyword evidence="2" id="KW-1185">Reference proteome</keyword>
<reference evidence="1 2" key="1">
    <citation type="submission" date="2019-03" db="EMBL/GenBank/DDBJ databases">
        <title>Genomic Encyclopedia of Type Strains, Phase IV (KMG-IV): sequencing the most valuable type-strain genomes for metagenomic binning, comparative biology and taxonomic classification.</title>
        <authorList>
            <person name="Goeker M."/>
        </authorList>
    </citation>
    <scope>NUCLEOTIDE SEQUENCE [LARGE SCALE GENOMIC DNA]</scope>
    <source>
        <strain evidence="1 2">DSM 16998</strain>
    </source>
</reference>
<dbReference type="OrthoDB" id="8910071at2"/>
<proteinExistence type="predicted"/>
<dbReference type="RefSeq" id="WP_133700137.1">
    <property type="nucleotide sequence ID" value="NZ_SNXS01000002.1"/>
</dbReference>
<organism evidence="1 2">
    <name type="scientific">Roseateles toxinivorans</name>
    <dbReference type="NCBI Taxonomy" id="270368"/>
    <lineage>
        <taxon>Bacteria</taxon>
        <taxon>Pseudomonadati</taxon>
        <taxon>Pseudomonadota</taxon>
        <taxon>Betaproteobacteria</taxon>
        <taxon>Burkholderiales</taxon>
        <taxon>Sphaerotilaceae</taxon>
        <taxon>Roseateles</taxon>
    </lineage>
</organism>
<dbReference type="EMBL" id="SNXS01000002">
    <property type="protein sequence ID" value="TDP72687.1"/>
    <property type="molecule type" value="Genomic_DNA"/>
</dbReference>
<name>A0A4R6QPT5_9BURK</name>
<dbReference type="InParanoid" id="A0A4R6QPT5"/>
<comment type="caution">
    <text evidence="1">The sequence shown here is derived from an EMBL/GenBank/DDBJ whole genome shotgun (WGS) entry which is preliminary data.</text>
</comment>
<dbReference type="Proteomes" id="UP000295361">
    <property type="component" value="Unassembled WGS sequence"/>
</dbReference>
<evidence type="ECO:0000313" key="2">
    <source>
        <dbReference type="Proteomes" id="UP000295361"/>
    </source>
</evidence>
<accession>A0A4R6QPT5</accession>
<protein>
    <submittedName>
        <fullName evidence="1">Uncharacterized protein</fullName>
    </submittedName>
</protein>
<evidence type="ECO:0000313" key="1">
    <source>
        <dbReference type="EMBL" id="TDP72687.1"/>
    </source>
</evidence>
<dbReference type="AlphaFoldDB" id="A0A4R6QPT5"/>
<sequence length="83" mass="9178">MTQQDIRIALVFSHEDQSWIRREGIPVPAFWQGHAVAPALGDVVRVGGRQFVIEARVWEHDGAQPVLQLFVGGSHAQSDTTFG</sequence>